<evidence type="ECO:0008006" key="5">
    <source>
        <dbReference type="Google" id="ProtNLM"/>
    </source>
</evidence>
<keyword evidence="2" id="KW-0812">Transmembrane</keyword>
<keyword evidence="2" id="KW-1133">Transmembrane helix</keyword>
<name>A0A3S5BP38_9PLAT</name>
<dbReference type="InterPro" id="IPR051843">
    <property type="entry name" value="CPA1_transporter"/>
</dbReference>
<dbReference type="PANTHER" id="PTHR31102:SF1">
    <property type="entry name" value="CATION_H+ EXCHANGER DOMAIN-CONTAINING PROTEIN"/>
    <property type="match status" value="1"/>
</dbReference>
<sequence length="100" mass="10151">MLRLELSGWGVDKGIPTLVMAASSIDDVIAISGFGVALAIALTTGQSIIATLVIGPLEALAGAAFGLALGLLLWLVPSPGLVSHNCSLLLTELSSSQFYA</sequence>
<keyword evidence="2" id="KW-0472">Membrane</keyword>
<dbReference type="OrthoDB" id="423807at2759"/>
<dbReference type="Proteomes" id="UP000784294">
    <property type="component" value="Unassembled WGS sequence"/>
</dbReference>
<evidence type="ECO:0000256" key="1">
    <source>
        <dbReference type="ARBA" id="ARBA00007367"/>
    </source>
</evidence>
<evidence type="ECO:0000256" key="2">
    <source>
        <dbReference type="SAM" id="Phobius"/>
    </source>
</evidence>
<dbReference type="GO" id="GO:0098662">
    <property type="term" value="P:inorganic cation transmembrane transport"/>
    <property type="evidence" value="ECO:0007669"/>
    <property type="project" value="TreeGrafter"/>
</dbReference>
<comment type="caution">
    <text evidence="3">The sequence shown here is derived from an EMBL/GenBank/DDBJ whole genome shotgun (WGS) entry which is preliminary data.</text>
</comment>
<dbReference type="EMBL" id="CAAALY010244640">
    <property type="protein sequence ID" value="VEL32773.1"/>
    <property type="molecule type" value="Genomic_DNA"/>
</dbReference>
<accession>A0A3S5BP38</accession>
<feature type="transmembrane region" description="Helical" evidence="2">
    <location>
        <begin position="20"/>
        <end position="42"/>
    </location>
</feature>
<comment type="similarity">
    <text evidence="1">Belongs to the monovalent cation:proton antiporter 1 (CPA1) transporter (TC 2.A.36) family.</text>
</comment>
<protein>
    <recommendedName>
        <fullName evidence="5">Cation/H+ exchanger domain-containing protein</fullName>
    </recommendedName>
</protein>
<evidence type="ECO:0000313" key="4">
    <source>
        <dbReference type="Proteomes" id="UP000784294"/>
    </source>
</evidence>
<evidence type="ECO:0000313" key="3">
    <source>
        <dbReference type="EMBL" id="VEL32773.1"/>
    </source>
</evidence>
<keyword evidence="4" id="KW-1185">Reference proteome</keyword>
<organism evidence="3 4">
    <name type="scientific">Protopolystoma xenopodis</name>
    <dbReference type="NCBI Taxonomy" id="117903"/>
    <lineage>
        <taxon>Eukaryota</taxon>
        <taxon>Metazoa</taxon>
        <taxon>Spiralia</taxon>
        <taxon>Lophotrochozoa</taxon>
        <taxon>Platyhelminthes</taxon>
        <taxon>Monogenea</taxon>
        <taxon>Polyopisthocotylea</taxon>
        <taxon>Polystomatidea</taxon>
        <taxon>Polystomatidae</taxon>
        <taxon>Protopolystoma</taxon>
    </lineage>
</organism>
<feature type="transmembrane region" description="Helical" evidence="2">
    <location>
        <begin position="49"/>
        <end position="75"/>
    </location>
</feature>
<dbReference type="AlphaFoldDB" id="A0A3S5BP38"/>
<gene>
    <name evidence="3" type="ORF">PXEA_LOCUS26213</name>
</gene>
<reference evidence="3" key="1">
    <citation type="submission" date="2018-11" db="EMBL/GenBank/DDBJ databases">
        <authorList>
            <consortium name="Pathogen Informatics"/>
        </authorList>
    </citation>
    <scope>NUCLEOTIDE SEQUENCE</scope>
</reference>
<proteinExistence type="inferred from homology"/>
<dbReference type="PANTHER" id="PTHR31102">
    <property type="match status" value="1"/>
</dbReference>